<dbReference type="OrthoDB" id="3252135at2759"/>
<feature type="region of interest" description="Disordered" evidence="1">
    <location>
        <begin position="1"/>
        <end position="23"/>
    </location>
</feature>
<dbReference type="AlphaFoldDB" id="A0A0C9VA39"/>
<dbReference type="Proteomes" id="UP000053820">
    <property type="component" value="Unassembled WGS sequence"/>
</dbReference>
<sequence length="402" mass="44539">MGRESVPPYTPSPPSPSYSTELLPGERTVEQARRALSQPPTGVYRRITENLSIVLRDQRPGSIHPIYGRGAVVRGDLMLRNTDDLTSVTLKLEGLMVVESSGVSIPTTLFSMSFEMWSASGGRPCPRTVPFAAILPPTFEDGDHARPLPPTFESMEPRAVCSYSLTVELSRPRQFLSFLKSSDAVKVPFIYRPRSRPHMPMLPSDLPFMSTVKSSPEEWHQVMCTMNMAQSTGLAPAQCLLFIPSAQIYALSDTIPFHLQIRGPPASLIPFLEQSQGTQQPGGGVAIRVYLLRQTGIKIHDQIVSISRVLGEAKVEPSQSRHSMFQRGPLGDALDSLDWDGEVRCSEDTTVASFFTSQLYVKDFIALSIVPRKPLQSTLLALKHCHPIRLVTDPWSDQVISW</sequence>
<dbReference type="HOGENOM" id="CLU_049916_0_0_1"/>
<proteinExistence type="predicted"/>
<keyword evidence="3" id="KW-1185">Reference proteome</keyword>
<name>A0A0C9VA39_9AGAM</name>
<gene>
    <name evidence="2" type="ORF">HYDPIDRAFT_93958</name>
</gene>
<accession>A0A0C9VA39</accession>
<evidence type="ECO:0000313" key="3">
    <source>
        <dbReference type="Proteomes" id="UP000053820"/>
    </source>
</evidence>
<reference evidence="2 3" key="1">
    <citation type="submission" date="2014-04" db="EMBL/GenBank/DDBJ databases">
        <title>Evolutionary Origins and Diversification of the Mycorrhizal Mutualists.</title>
        <authorList>
            <consortium name="DOE Joint Genome Institute"/>
            <consortium name="Mycorrhizal Genomics Consortium"/>
            <person name="Kohler A."/>
            <person name="Kuo A."/>
            <person name="Nagy L.G."/>
            <person name="Floudas D."/>
            <person name="Copeland A."/>
            <person name="Barry K.W."/>
            <person name="Cichocki N."/>
            <person name="Veneault-Fourrey C."/>
            <person name="LaButti K."/>
            <person name="Lindquist E.A."/>
            <person name="Lipzen A."/>
            <person name="Lundell T."/>
            <person name="Morin E."/>
            <person name="Murat C."/>
            <person name="Riley R."/>
            <person name="Ohm R."/>
            <person name="Sun H."/>
            <person name="Tunlid A."/>
            <person name="Henrissat B."/>
            <person name="Grigoriev I.V."/>
            <person name="Hibbett D.S."/>
            <person name="Martin F."/>
        </authorList>
    </citation>
    <scope>NUCLEOTIDE SEQUENCE [LARGE SCALE GENOMIC DNA]</scope>
    <source>
        <strain evidence="2 3">MD-312</strain>
    </source>
</reference>
<protein>
    <submittedName>
        <fullName evidence="2">Unplaced genomic scaffold scaffold_20, whole genome shotgun sequence</fullName>
    </submittedName>
</protein>
<organism evidence="2 3">
    <name type="scientific">Hydnomerulius pinastri MD-312</name>
    <dbReference type="NCBI Taxonomy" id="994086"/>
    <lineage>
        <taxon>Eukaryota</taxon>
        <taxon>Fungi</taxon>
        <taxon>Dikarya</taxon>
        <taxon>Basidiomycota</taxon>
        <taxon>Agaricomycotina</taxon>
        <taxon>Agaricomycetes</taxon>
        <taxon>Agaricomycetidae</taxon>
        <taxon>Boletales</taxon>
        <taxon>Boletales incertae sedis</taxon>
        <taxon>Leucogyrophana</taxon>
    </lineage>
</organism>
<dbReference type="EMBL" id="KN839854">
    <property type="protein sequence ID" value="KIJ62554.1"/>
    <property type="molecule type" value="Genomic_DNA"/>
</dbReference>
<evidence type="ECO:0000256" key="1">
    <source>
        <dbReference type="SAM" id="MobiDB-lite"/>
    </source>
</evidence>
<evidence type="ECO:0000313" key="2">
    <source>
        <dbReference type="EMBL" id="KIJ62554.1"/>
    </source>
</evidence>